<dbReference type="EMBL" id="JAFBEC010000006">
    <property type="protein sequence ID" value="MBM7633304.1"/>
    <property type="molecule type" value="Genomic_DNA"/>
</dbReference>
<gene>
    <name evidence="3" type="ORF">JOD17_002398</name>
</gene>
<dbReference type="Gene3D" id="3.30.497.10">
    <property type="entry name" value="Antithrombin, subunit I, domain 2"/>
    <property type="match status" value="1"/>
</dbReference>
<dbReference type="RefSeq" id="WP_204697910.1">
    <property type="nucleotide sequence ID" value="NZ_JAFBEC010000006.1"/>
</dbReference>
<dbReference type="PROSITE" id="PS00284">
    <property type="entry name" value="SERPIN"/>
    <property type="match status" value="1"/>
</dbReference>
<dbReference type="CDD" id="cd19588">
    <property type="entry name" value="serpin_miropin-like"/>
    <property type="match status" value="1"/>
</dbReference>
<dbReference type="Pfam" id="PF00079">
    <property type="entry name" value="Serpin"/>
    <property type="match status" value="1"/>
</dbReference>
<evidence type="ECO:0000259" key="2">
    <source>
        <dbReference type="SMART" id="SM00093"/>
    </source>
</evidence>
<sequence>MKWWTSVGGVCLMVGLTGCGVQSSEQASANLEESLEQDRQLELAVQLIEHEDEGNHILSPFSIYLSLMMVANGTSGDSEQEIYKALQLESVDREEENRKIHDWLTYLSMDRDVEIGIANSIWAKEQVTFLEPYVTTIEDTFYGEVRELTGVKEINDWVKDKTSGKINRLFEDELSEEIVALLVNATYFYGNWQDPFTLLEGSNEKFTNLDGSKAVVEWMNRVDDFSYVEGEQYQAVRLPYADEETSMTIVLPGEGVFTDVLREIPNIMSSSDWSTKEVDVQIPTIELDNEYNLNDTLKHLGMETIFNYMENNMFEGSGSNYSIDDVIHRAIIEIDEKGTEAAAVTAVSVMETSASITPPVHFTADRPFYFLIEHEPTGATLFFGSYAEVN</sequence>
<dbReference type="SUPFAM" id="SSF56574">
    <property type="entry name" value="Serpins"/>
    <property type="match status" value="1"/>
</dbReference>
<dbReference type="Proteomes" id="UP000741863">
    <property type="component" value="Unassembled WGS sequence"/>
</dbReference>
<dbReference type="Gene3D" id="2.30.39.10">
    <property type="entry name" value="Alpha-1-antitrypsin, domain 1"/>
    <property type="match status" value="1"/>
</dbReference>
<comment type="caution">
    <text evidence="3">The sequence shown here is derived from an EMBL/GenBank/DDBJ whole genome shotgun (WGS) entry which is preliminary data.</text>
</comment>
<dbReference type="PANTHER" id="PTHR11461">
    <property type="entry name" value="SERINE PROTEASE INHIBITOR, SERPIN"/>
    <property type="match status" value="1"/>
</dbReference>
<name>A0ABS2PCZ3_9BACL</name>
<comment type="similarity">
    <text evidence="1">Belongs to the serpin family.</text>
</comment>
<dbReference type="InterPro" id="IPR000215">
    <property type="entry name" value="Serpin_fam"/>
</dbReference>
<proteinExistence type="inferred from homology"/>
<dbReference type="SMART" id="SM00093">
    <property type="entry name" value="SERPIN"/>
    <property type="match status" value="1"/>
</dbReference>
<dbReference type="InterPro" id="IPR042178">
    <property type="entry name" value="Serpin_sf_1"/>
</dbReference>
<organism evidence="3 4">
    <name type="scientific">Geomicrobium sediminis</name>
    <dbReference type="NCBI Taxonomy" id="1347788"/>
    <lineage>
        <taxon>Bacteria</taxon>
        <taxon>Bacillati</taxon>
        <taxon>Bacillota</taxon>
        <taxon>Bacilli</taxon>
        <taxon>Bacillales</taxon>
        <taxon>Geomicrobium</taxon>
    </lineage>
</organism>
<keyword evidence="4" id="KW-1185">Reference proteome</keyword>
<accession>A0ABS2PCZ3</accession>
<feature type="domain" description="Serpin" evidence="2">
    <location>
        <begin position="41"/>
        <end position="389"/>
    </location>
</feature>
<dbReference type="InterPro" id="IPR023796">
    <property type="entry name" value="Serpin_dom"/>
</dbReference>
<evidence type="ECO:0000313" key="3">
    <source>
        <dbReference type="EMBL" id="MBM7633304.1"/>
    </source>
</evidence>
<dbReference type="PANTHER" id="PTHR11461:SF211">
    <property type="entry name" value="GH10112P-RELATED"/>
    <property type="match status" value="1"/>
</dbReference>
<protein>
    <submittedName>
        <fullName evidence="3">Serpin B</fullName>
    </submittedName>
</protein>
<dbReference type="PROSITE" id="PS51257">
    <property type="entry name" value="PROKAR_LIPOPROTEIN"/>
    <property type="match status" value="1"/>
</dbReference>
<reference evidence="3 4" key="1">
    <citation type="submission" date="2021-01" db="EMBL/GenBank/DDBJ databases">
        <title>Genomic Encyclopedia of Type Strains, Phase IV (KMG-IV): sequencing the most valuable type-strain genomes for metagenomic binning, comparative biology and taxonomic classification.</title>
        <authorList>
            <person name="Goeker M."/>
        </authorList>
    </citation>
    <scope>NUCLEOTIDE SEQUENCE [LARGE SCALE GENOMIC DNA]</scope>
    <source>
        <strain evidence="3 4">DSM 25540</strain>
    </source>
</reference>
<evidence type="ECO:0000256" key="1">
    <source>
        <dbReference type="RuleBase" id="RU000411"/>
    </source>
</evidence>
<dbReference type="InterPro" id="IPR036186">
    <property type="entry name" value="Serpin_sf"/>
</dbReference>
<dbReference type="InterPro" id="IPR042185">
    <property type="entry name" value="Serpin_sf_2"/>
</dbReference>
<evidence type="ECO:0000313" key="4">
    <source>
        <dbReference type="Proteomes" id="UP000741863"/>
    </source>
</evidence>
<dbReference type="InterPro" id="IPR023795">
    <property type="entry name" value="Serpin_CS"/>
</dbReference>